<keyword evidence="2" id="KW-0677">Repeat</keyword>
<name>A0A975F620_9SPIR</name>
<keyword evidence="5" id="KW-1185">Reference proteome</keyword>
<proteinExistence type="predicted"/>
<feature type="signal peptide" evidence="3">
    <location>
        <begin position="1"/>
        <end position="35"/>
    </location>
</feature>
<dbReference type="AlphaFoldDB" id="A0A975F620"/>
<sequence>MTKSKTHNKKGAAAIVTVAVLALIALFGMAACSNAAQSGTGTGGSTALPEAPFVEGGASLILSPDKLDIKVKVTTSDGSSVTVEGCEETTLTSGARTVLHAKGRLVILKGNIKELDFYKNQLTALNVQGLTDLRTLDCWGNQLTELNVQGCTALQELKCGFNKLTALDVQGLTTLQNLFCPFNQLTVLNVQDLTALKELTCHGNRLNAEAFTKLFTDLPQRADSDRANCVLYIEKPGFTDDNHIDFTAPPDLAAAFNNVKTKKRWVMLKMTVDNIGKLHWIGL</sequence>
<keyword evidence="3" id="KW-0732">Signal</keyword>
<gene>
    <name evidence="4" type="ORF">HRQ91_11080</name>
</gene>
<dbReference type="PANTHER" id="PTHR47566">
    <property type="match status" value="1"/>
</dbReference>
<accession>A0A975F620</accession>
<evidence type="ECO:0000313" key="4">
    <source>
        <dbReference type="EMBL" id="QTQ14958.1"/>
    </source>
</evidence>
<evidence type="ECO:0000256" key="3">
    <source>
        <dbReference type="SAM" id="SignalP"/>
    </source>
</evidence>
<protein>
    <submittedName>
        <fullName evidence="4">Leucine-rich repeat domain-containing protein</fullName>
    </submittedName>
</protein>
<dbReference type="SUPFAM" id="SSF52058">
    <property type="entry name" value="L domain-like"/>
    <property type="match status" value="1"/>
</dbReference>
<dbReference type="GO" id="GO:0035591">
    <property type="term" value="F:signaling adaptor activity"/>
    <property type="evidence" value="ECO:0007669"/>
    <property type="project" value="TreeGrafter"/>
</dbReference>
<evidence type="ECO:0000256" key="2">
    <source>
        <dbReference type="ARBA" id="ARBA00022737"/>
    </source>
</evidence>
<dbReference type="EMBL" id="CP054142">
    <property type="protein sequence ID" value="QTQ14958.1"/>
    <property type="molecule type" value="Genomic_DNA"/>
</dbReference>
<organism evidence="4 5">
    <name type="scientific">Treponema parvum</name>
    <dbReference type="NCBI Taxonomy" id="138851"/>
    <lineage>
        <taxon>Bacteria</taxon>
        <taxon>Pseudomonadati</taxon>
        <taxon>Spirochaetota</taxon>
        <taxon>Spirochaetia</taxon>
        <taxon>Spirochaetales</taxon>
        <taxon>Treponemataceae</taxon>
        <taxon>Treponema</taxon>
    </lineage>
</organism>
<reference evidence="4 5" key="1">
    <citation type="journal article" date="2021" name="Microbiol. Resour. Announc.">
        <title>Complete Genome Sequences of Three Human Oral Treponema parvum Isolates.</title>
        <authorList>
            <person name="Zeng H."/>
            <person name="Watt R.M."/>
        </authorList>
    </citation>
    <scope>NUCLEOTIDE SEQUENCE [LARGE SCALE GENOMIC DNA]</scope>
    <source>
        <strain evidence="4 5">ATCC 700770</strain>
    </source>
</reference>
<dbReference type="Gene3D" id="3.80.10.10">
    <property type="entry name" value="Ribonuclease Inhibitor"/>
    <property type="match status" value="1"/>
</dbReference>
<dbReference type="KEGG" id="tpav:HRQ91_11080"/>
<feature type="chain" id="PRO_5038090309" evidence="3">
    <location>
        <begin position="36"/>
        <end position="283"/>
    </location>
</feature>
<evidence type="ECO:0000313" key="5">
    <source>
        <dbReference type="Proteomes" id="UP000671908"/>
    </source>
</evidence>
<evidence type="ECO:0000256" key="1">
    <source>
        <dbReference type="ARBA" id="ARBA00022614"/>
    </source>
</evidence>
<dbReference type="RefSeq" id="WP_210119589.1">
    <property type="nucleotide sequence ID" value="NZ_CP054142.1"/>
</dbReference>
<dbReference type="InterPro" id="IPR052574">
    <property type="entry name" value="CDIRP"/>
</dbReference>
<dbReference type="PROSITE" id="PS51257">
    <property type="entry name" value="PROKAR_LIPOPROTEIN"/>
    <property type="match status" value="1"/>
</dbReference>
<dbReference type="PANTHER" id="PTHR47566:SF1">
    <property type="entry name" value="PROTEIN NUD1"/>
    <property type="match status" value="1"/>
</dbReference>
<keyword evidence="1" id="KW-0433">Leucine-rich repeat</keyword>
<dbReference type="InterPro" id="IPR032675">
    <property type="entry name" value="LRR_dom_sf"/>
</dbReference>
<dbReference type="Proteomes" id="UP000671908">
    <property type="component" value="Chromosome"/>
</dbReference>